<evidence type="ECO:0000313" key="1">
    <source>
        <dbReference type="EMBL" id="AIF82618.1"/>
    </source>
</evidence>
<reference evidence="1 2" key="1">
    <citation type="journal article" date="2014" name="PLoS ONE">
        <title>Genome Sequence of Candidatus Nitrososphaera evergladensis from Group I.1b Enriched from Everglades Soil Reveals Novel Genomic Features of the Ammonia-Oxidizing Archaea.</title>
        <authorList>
            <person name="Zhalnina K.V."/>
            <person name="Dias R."/>
            <person name="Leonard M.T."/>
            <person name="Dorr de Quadros P."/>
            <person name="Camargo F.A."/>
            <person name="Drew J.C."/>
            <person name="Farmerie W.G."/>
            <person name="Daroub S.H."/>
            <person name="Triplett E.W."/>
        </authorList>
    </citation>
    <scope>NUCLEOTIDE SEQUENCE [LARGE SCALE GENOMIC DNA]</scope>
    <source>
        <strain evidence="1 2">SR1</strain>
    </source>
</reference>
<sequence>MMYLLDRIRKSTEKVKSDVCEIDVLEFSEGVMTR</sequence>
<organism evidence="1 2">
    <name type="scientific">Candidatus Nitrososphaera evergladensis SR1</name>
    <dbReference type="NCBI Taxonomy" id="1459636"/>
    <lineage>
        <taxon>Archaea</taxon>
        <taxon>Nitrososphaerota</taxon>
        <taxon>Nitrososphaeria</taxon>
        <taxon>Nitrososphaerales</taxon>
        <taxon>Nitrososphaeraceae</taxon>
        <taxon>Nitrososphaera</taxon>
    </lineage>
</organism>
<dbReference type="HOGENOM" id="CLU_3371265_0_0_2"/>
<dbReference type="EMBL" id="CP007174">
    <property type="protein sequence ID" value="AIF82618.1"/>
    <property type="molecule type" value="Genomic_DNA"/>
</dbReference>
<accession>A0A075MMX1</accession>
<dbReference type="KEGG" id="nev:NTE_00537"/>
<name>A0A075MMX1_9ARCH</name>
<evidence type="ECO:0000313" key="2">
    <source>
        <dbReference type="Proteomes" id="UP000028194"/>
    </source>
</evidence>
<dbReference type="AlphaFoldDB" id="A0A075MMX1"/>
<keyword evidence="2" id="KW-1185">Reference proteome</keyword>
<gene>
    <name evidence="1" type="ORF">NTE_00537</name>
</gene>
<dbReference type="Proteomes" id="UP000028194">
    <property type="component" value="Chromosome"/>
</dbReference>
<protein>
    <submittedName>
        <fullName evidence="1">Uncharacterized protein</fullName>
    </submittedName>
</protein>
<proteinExistence type="predicted"/>